<dbReference type="InterPro" id="IPR014917">
    <property type="entry name" value="DUF1800"/>
</dbReference>
<feature type="region of interest" description="Disordered" evidence="1">
    <location>
        <begin position="1"/>
        <end position="37"/>
    </location>
</feature>
<evidence type="ECO:0000313" key="2">
    <source>
        <dbReference type="EMBL" id="GGF07733.1"/>
    </source>
</evidence>
<evidence type="ECO:0008006" key="4">
    <source>
        <dbReference type="Google" id="ProtNLM"/>
    </source>
</evidence>
<dbReference type="Proteomes" id="UP000646365">
    <property type="component" value="Unassembled WGS sequence"/>
</dbReference>
<proteinExistence type="predicted"/>
<reference evidence="2" key="2">
    <citation type="submission" date="2020-09" db="EMBL/GenBank/DDBJ databases">
        <authorList>
            <person name="Sun Q."/>
            <person name="Zhou Y."/>
        </authorList>
    </citation>
    <scope>NUCLEOTIDE SEQUENCE</scope>
    <source>
        <strain evidence="2">CGMCC 1.15725</strain>
    </source>
</reference>
<evidence type="ECO:0000256" key="1">
    <source>
        <dbReference type="SAM" id="MobiDB-lite"/>
    </source>
</evidence>
<dbReference type="RefSeq" id="WP_189043413.1">
    <property type="nucleotide sequence ID" value="NZ_BMJQ01000002.1"/>
</dbReference>
<accession>A0A8J3E2E0</accession>
<protein>
    <recommendedName>
        <fullName evidence="4">DUF1800 domain-containing protein</fullName>
    </recommendedName>
</protein>
<dbReference type="Pfam" id="PF08811">
    <property type="entry name" value="DUF1800"/>
    <property type="match status" value="1"/>
</dbReference>
<feature type="compositionally biased region" description="Low complexity" evidence="1">
    <location>
        <begin position="1"/>
        <end position="32"/>
    </location>
</feature>
<keyword evidence="3" id="KW-1185">Reference proteome</keyword>
<reference evidence="2" key="1">
    <citation type="journal article" date="2014" name="Int. J. Syst. Evol. Microbiol.">
        <title>Complete genome sequence of Corynebacterium casei LMG S-19264T (=DSM 44701T), isolated from a smear-ripened cheese.</title>
        <authorList>
            <consortium name="US DOE Joint Genome Institute (JGI-PGF)"/>
            <person name="Walter F."/>
            <person name="Albersmeier A."/>
            <person name="Kalinowski J."/>
            <person name="Ruckert C."/>
        </authorList>
    </citation>
    <scope>NUCLEOTIDE SEQUENCE</scope>
    <source>
        <strain evidence="2">CGMCC 1.15725</strain>
    </source>
</reference>
<organism evidence="2 3">
    <name type="scientific">Aliidongia dinghuensis</name>
    <dbReference type="NCBI Taxonomy" id="1867774"/>
    <lineage>
        <taxon>Bacteria</taxon>
        <taxon>Pseudomonadati</taxon>
        <taxon>Pseudomonadota</taxon>
        <taxon>Alphaproteobacteria</taxon>
        <taxon>Rhodospirillales</taxon>
        <taxon>Dongiaceae</taxon>
        <taxon>Aliidongia</taxon>
    </lineage>
</organism>
<comment type="caution">
    <text evidence="2">The sequence shown here is derived from an EMBL/GenBank/DDBJ whole genome shotgun (WGS) entry which is preliminary data.</text>
</comment>
<dbReference type="AlphaFoldDB" id="A0A8J3E2E0"/>
<gene>
    <name evidence="2" type="ORF">GCM10011611_11540</name>
</gene>
<evidence type="ECO:0000313" key="3">
    <source>
        <dbReference type="Proteomes" id="UP000646365"/>
    </source>
</evidence>
<sequence>MATAPESKPAAQAAAKPPAQRPPAAKQAAAKPDPAEADPGFAPMVLARLGYGARPGEVQAFRAMGYRAWLDEQLAPPAGDEPAVAAKLARTTFHIKYAEGKDKAYPAVDEMRPLATLGQPIEAVWPTVAERDKHDGQERRRPLMEVMAATVIRATFARHQLREVLVQFWHDHFNVDAWDQDQVMVALPTYDRDVIRRHALGNFRAFLEAVASSTAMLYYLSNKSSRAGAANENFGRELFELHTLGADAYLNDKYDRWREVPGALKGQPAGYIDQDVYESARAFTGWTVEDGTGLDGRRKLPNTGKFAYVETWHDGYQKRVLATEFDAFQPAMADGRKVLDLVAFHPATAQHLCRKLVVRLAGENASAALVAEAVAVWQKQAHAHDQIAEVVRAIVTSPEFKATRGRKVRRPLALAAGFARATELDIVPTEPLLNGIAYAGQRLYGYAPPTGLPDRRDILLSTNAMRQRWQLVLAVAENSWGTGTVDLAHLMGPAAATPRAAAAFWLQAMTGAFDPAETEALASGLGWPPDGPLPPGAPNTQKQLARIAAFAAMAPGFQTC</sequence>
<dbReference type="EMBL" id="BMJQ01000002">
    <property type="protein sequence ID" value="GGF07733.1"/>
    <property type="molecule type" value="Genomic_DNA"/>
</dbReference>
<name>A0A8J3E2E0_9PROT</name>